<dbReference type="HAMAP" id="MF_00318">
    <property type="entry name" value="Enolase"/>
    <property type="match status" value="1"/>
</dbReference>
<evidence type="ECO:0000256" key="2">
    <source>
        <dbReference type="ARBA" id="ARBA00009604"/>
    </source>
</evidence>
<feature type="active site" description="Proton donor" evidence="9 10">
    <location>
        <position position="200"/>
    </location>
</feature>
<feature type="domain" description="Enolase C-terminal TIM barrel" evidence="13">
    <location>
        <begin position="135"/>
        <end position="404"/>
    </location>
</feature>
<feature type="binding site" evidence="11">
    <location>
        <position position="301"/>
    </location>
    <ligand>
        <name>substrate</name>
    </ligand>
</feature>
<proteinExistence type="inferred from homology"/>
<dbReference type="GO" id="GO:0000287">
    <property type="term" value="F:magnesium ion binding"/>
    <property type="evidence" value="ECO:0007669"/>
    <property type="project" value="UniProtKB-UniRule"/>
</dbReference>
<dbReference type="Gene3D" id="3.30.390.10">
    <property type="entry name" value="Enolase-like, N-terminal domain"/>
    <property type="match status" value="1"/>
</dbReference>
<feature type="binding site" evidence="9">
    <location>
        <position position="159"/>
    </location>
    <ligand>
        <name>(2R)-2-phosphoglycerate</name>
        <dbReference type="ChEBI" id="CHEBI:58289"/>
    </ligand>
</feature>
<gene>
    <name evidence="9" type="primary">eno</name>
    <name evidence="15" type="ORF">AUJ44_01015</name>
</gene>
<feature type="binding site" evidence="9">
    <location>
        <position position="233"/>
    </location>
    <ligand>
        <name>Mg(2+)</name>
        <dbReference type="ChEBI" id="CHEBI:18420"/>
    </ligand>
</feature>
<evidence type="ECO:0000313" key="16">
    <source>
        <dbReference type="Proteomes" id="UP000183206"/>
    </source>
</evidence>
<evidence type="ECO:0000256" key="3">
    <source>
        <dbReference type="ARBA" id="ARBA00012058"/>
    </source>
</evidence>
<dbReference type="GO" id="GO:0000015">
    <property type="term" value="C:phosphopyruvate hydratase complex"/>
    <property type="evidence" value="ECO:0007669"/>
    <property type="project" value="InterPro"/>
</dbReference>
<dbReference type="GO" id="GO:0004634">
    <property type="term" value="F:phosphopyruvate hydratase activity"/>
    <property type="evidence" value="ECO:0007669"/>
    <property type="project" value="UniProtKB-UniRule"/>
</dbReference>
<feature type="domain" description="Enolase N-terminal" evidence="14">
    <location>
        <begin position="5"/>
        <end position="128"/>
    </location>
</feature>
<dbReference type="InterPro" id="IPR020811">
    <property type="entry name" value="Enolase_N"/>
</dbReference>
<comment type="cofactor">
    <cofactor evidence="12">
        <name>Mg(2+)</name>
        <dbReference type="ChEBI" id="CHEBI:18420"/>
    </cofactor>
    <text evidence="12">Mg(2+) is required for catalysis and for stabilizing the dimer.</text>
</comment>
<keyword evidence="7 9" id="KW-0324">Glycolysis</keyword>
<dbReference type="InterPro" id="IPR020810">
    <property type="entry name" value="Enolase_C"/>
</dbReference>
<dbReference type="SUPFAM" id="SSF51604">
    <property type="entry name" value="Enolase C-terminal domain-like"/>
    <property type="match status" value="1"/>
</dbReference>
<evidence type="ECO:0000256" key="1">
    <source>
        <dbReference type="ARBA" id="ARBA00005031"/>
    </source>
</evidence>
<keyword evidence="6 9" id="KW-0460">Magnesium</keyword>
<dbReference type="PANTHER" id="PTHR11902">
    <property type="entry name" value="ENOLASE"/>
    <property type="match status" value="1"/>
</dbReference>
<feature type="binding site" evidence="9">
    <location>
        <position position="326"/>
    </location>
    <ligand>
        <name>(2R)-2-phosphoglycerate</name>
        <dbReference type="ChEBI" id="CHEBI:58289"/>
    </ligand>
</feature>
<comment type="function">
    <text evidence="9">Catalyzes the reversible conversion of 2-phosphoglycerate (2-PG) into phosphoenolpyruvate (PEP). It is essential for the degradation of carbohydrates via glycolysis.</text>
</comment>
<comment type="catalytic activity">
    <reaction evidence="9">
        <text>(2R)-2-phosphoglycerate = phosphoenolpyruvate + H2O</text>
        <dbReference type="Rhea" id="RHEA:10164"/>
        <dbReference type="ChEBI" id="CHEBI:15377"/>
        <dbReference type="ChEBI" id="CHEBI:58289"/>
        <dbReference type="ChEBI" id="CHEBI:58702"/>
        <dbReference type="EC" id="4.2.1.11"/>
    </reaction>
</comment>
<dbReference type="EC" id="4.2.1.11" evidence="3 9"/>
<dbReference type="GO" id="GO:0005576">
    <property type="term" value="C:extracellular region"/>
    <property type="evidence" value="ECO:0007669"/>
    <property type="project" value="UniProtKB-SubCell"/>
</dbReference>
<feature type="binding site" evidence="11">
    <location>
        <position position="274"/>
    </location>
    <ligand>
        <name>substrate</name>
    </ligand>
</feature>
<feature type="binding site" evidence="11">
    <location>
        <position position="377"/>
    </location>
    <ligand>
        <name>substrate</name>
    </ligand>
</feature>
<dbReference type="SMART" id="SM01192">
    <property type="entry name" value="Enolase_C"/>
    <property type="match status" value="1"/>
</dbReference>
<sequence length="404" mass="42904">MSITITRCEARAIRDSRGKPTVEVSLACAGHTVSAAVPSGKSTGSKEALEKRDKDGIGVADAVVAVNDVIAPKIIGKKADSLAIDRLLIDLDGTDNKSVLGANAVLGVSIATAKLIAAADGIFLWKYIADTAKTTPSLPKLYMNVINGGAHADFRLPFQEYIVVPNDETISKAYARARAIMDNVGKELKKKDGAVTMGDEGGYSLRLDTLDEPFDILTDSIAQAGGGAFIAIDAAATELHRGGAYELLGSRYSAMSLSLAYKELIEKFNLRSIEDPFEETDTKAFEAFYADVGDAVLVVGDDLTVTNPGIVAEMAERRAANAVIIKPNQIGTLLEVYDAVSIAKNAGWQIIVSHRSGETMDPFIADLAVGLGAFGIKAGAPTQPERVVKYERLLAIENEHGIIH</sequence>
<dbReference type="InterPro" id="IPR000941">
    <property type="entry name" value="Enolase"/>
</dbReference>
<feature type="binding site" evidence="11">
    <location>
        <begin position="353"/>
        <end position="356"/>
    </location>
    <ligand>
        <name>substrate</name>
    </ligand>
</feature>
<organism evidence="15 16">
    <name type="scientific">Candidatus Nomurabacteria bacterium CG1_02_47_685</name>
    <dbReference type="NCBI Taxonomy" id="1805282"/>
    <lineage>
        <taxon>Bacteria</taxon>
        <taxon>Candidatus Nomuraibacteriota</taxon>
    </lineage>
</organism>
<dbReference type="Proteomes" id="UP000183206">
    <property type="component" value="Unassembled WGS sequence"/>
</dbReference>
<dbReference type="SFLD" id="SFLDS00001">
    <property type="entry name" value="Enolase"/>
    <property type="match status" value="1"/>
</dbReference>
<dbReference type="GO" id="GO:0006096">
    <property type="term" value="P:glycolytic process"/>
    <property type="evidence" value="ECO:0007669"/>
    <property type="project" value="UniProtKB-UniRule"/>
</dbReference>
<comment type="cofactor">
    <cofactor evidence="9">
        <name>Mg(2+)</name>
        <dbReference type="ChEBI" id="CHEBI:18420"/>
    </cofactor>
    <text evidence="9">Binds a second Mg(2+) ion via substrate during catalysis.</text>
</comment>
<comment type="pathway">
    <text evidence="1 9">Carbohydrate degradation; glycolysis; pyruvate from D-glyceraldehyde 3-phosphate: step 4/5.</text>
</comment>
<evidence type="ECO:0000256" key="5">
    <source>
        <dbReference type="ARBA" id="ARBA00022525"/>
    </source>
</evidence>
<keyword evidence="8 9" id="KW-0456">Lyase</keyword>
<dbReference type="UniPathway" id="UPA00109">
    <property type="reaction ID" value="UER00187"/>
</dbReference>
<dbReference type="Pfam" id="PF03952">
    <property type="entry name" value="Enolase_N"/>
    <property type="match status" value="1"/>
</dbReference>
<evidence type="ECO:0000256" key="6">
    <source>
        <dbReference type="ARBA" id="ARBA00022842"/>
    </source>
</evidence>
<evidence type="ECO:0000256" key="4">
    <source>
        <dbReference type="ARBA" id="ARBA00017068"/>
    </source>
</evidence>
<feature type="binding site" evidence="9">
    <location>
        <position position="377"/>
    </location>
    <ligand>
        <name>(2R)-2-phosphoglycerate</name>
        <dbReference type="ChEBI" id="CHEBI:58289"/>
    </ligand>
</feature>
<evidence type="ECO:0000256" key="7">
    <source>
        <dbReference type="ARBA" id="ARBA00023152"/>
    </source>
</evidence>
<feature type="active site" description="Proton acceptor" evidence="9 10">
    <location>
        <position position="326"/>
    </location>
</feature>
<evidence type="ECO:0000256" key="8">
    <source>
        <dbReference type="ARBA" id="ARBA00023239"/>
    </source>
</evidence>
<evidence type="ECO:0000259" key="14">
    <source>
        <dbReference type="SMART" id="SM01193"/>
    </source>
</evidence>
<reference evidence="15 16" key="1">
    <citation type="journal article" date="2016" name="Environ. Microbiol.">
        <title>Genomic resolution of a cold subsurface aquifer community provides metabolic insights for novel microbes adapted to high CO concentrations.</title>
        <authorList>
            <person name="Probst A.J."/>
            <person name="Castelle C.J."/>
            <person name="Singh A."/>
            <person name="Brown C.T."/>
            <person name="Anantharaman K."/>
            <person name="Sharon I."/>
            <person name="Hug L.A."/>
            <person name="Burstein D."/>
            <person name="Emerson J.B."/>
            <person name="Thomas B.C."/>
            <person name="Banfield J.F."/>
        </authorList>
    </citation>
    <scope>NUCLEOTIDE SEQUENCE [LARGE SCALE GENOMIC DNA]</scope>
    <source>
        <strain evidence="15">CG1_02_47_685</strain>
    </source>
</reference>
<keyword evidence="9" id="KW-0963">Cytoplasm</keyword>
<feature type="binding site" evidence="11">
    <location>
        <position position="151"/>
    </location>
    <ligand>
        <name>substrate</name>
    </ligand>
</feature>
<evidence type="ECO:0000256" key="11">
    <source>
        <dbReference type="PIRSR" id="PIRSR001400-2"/>
    </source>
</evidence>
<evidence type="ECO:0000313" key="15">
    <source>
        <dbReference type="EMBL" id="OIO33157.1"/>
    </source>
</evidence>
<dbReference type="SFLD" id="SFLDG00178">
    <property type="entry name" value="enolase"/>
    <property type="match status" value="1"/>
</dbReference>
<comment type="caution">
    <text evidence="15">The sequence shown here is derived from an EMBL/GenBank/DDBJ whole genome shotgun (WGS) entry which is preliminary data.</text>
</comment>
<feature type="binding site" evidence="9 12">
    <location>
        <position position="301"/>
    </location>
    <ligand>
        <name>Mg(2+)</name>
        <dbReference type="ChEBI" id="CHEBI:18420"/>
    </ligand>
</feature>
<accession>A0A1J4VEL1</accession>
<feature type="binding site" evidence="9 12">
    <location>
        <position position="274"/>
    </location>
    <ligand>
        <name>Mg(2+)</name>
        <dbReference type="ChEBI" id="CHEBI:18420"/>
    </ligand>
</feature>
<protein>
    <recommendedName>
        <fullName evidence="4 9">Enolase</fullName>
        <ecNumber evidence="3 9">4.2.1.11</ecNumber>
    </recommendedName>
    <alternativeName>
        <fullName evidence="9">2-phospho-D-glycerate hydro-lyase</fullName>
    </alternativeName>
    <alternativeName>
        <fullName evidence="9">2-phosphoglycerate dehydratase</fullName>
    </alternativeName>
</protein>
<dbReference type="Gene3D" id="3.20.20.120">
    <property type="entry name" value="Enolase-like C-terminal domain"/>
    <property type="match status" value="1"/>
</dbReference>
<evidence type="ECO:0000256" key="10">
    <source>
        <dbReference type="PIRSR" id="PIRSR001400-1"/>
    </source>
</evidence>
<evidence type="ECO:0000259" key="13">
    <source>
        <dbReference type="SMART" id="SM01192"/>
    </source>
</evidence>
<name>A0A1J4VEL1_9BACT</name>
<comment type="similarity">
    <text evidence="2 9">Belongs to the enolase family.</text>
</comment>
<dbReference type="STRING" id="1805282.AUJ44_01015"/>
<evidence type="ECO:0000256" key="9">
    <source>
        <dbReference type="HAMAP-Rule" id="MF_00318"/>
    </source>
</evidence>
<dbReference type="InterPro" id="IPR029017">
    <property type="entry name" value="Enolase-like_N"/>
</dbReference>
<dbReference type="GO" id="GO:0009986">
    <property type="term" value="C:cell surface"/>
    <property type="evidence" value="ECO:0007669"/>
    <property type="project" value="UniProtKB-SubCell"/>
</dbReference>
<comment type="subcellular location">
    <subcellularLocation>
        <location evidence="9">Cytoplasm</location>
    </subcellularLocation>
    <subcellularLocation>
        <location evidence="9">Secreted</location>
    </subcellularLocation>
    <subcellularLocation>
        <location evidence="9">Cell surface</location>
    </subcellularLocation>
    <text evidence="9">Fractions of enolase are present in both the cytoplasm and on the cell surface.</text>
</comment>
<feature type="binding site" evidence="9">
    <location>
        <position position="355"/>
    </location>
    <ligand>
        <name>(2R)-2-phosphoglycerate</name>
        <dbReference type="ChEBI" id="CHEBI:58289"/>
    </ligand>
</feature>
<keyword evidence="5 9" id="KW-0964">Secreted</keyword>
<dbReference type="PANTHER" id="PTHR11902:SF1">
    <property type="entry name" value="ENOLASE"/>
    <property type="match status" value="1"/>
</dbReference>
<dbReference type="EMBL" id="MNVO01000018">
    <property type="protein sequence ID" value="OIO33157.1"/>
    <property type="molecule type" value="Genomic_DNA"/>
</dbReference>
<dbReference type="AlphaFoldDB" id="A0A1J4VEL1"/>
<dbReference type="PIRSF" id="PIRSF001400">
    <property type="entry name" value="Enolase"/>
    <property type="match status" value="1"/>
</dbReference>
<keyword evidence="9 12" id="KW-0479">Metal-binding</keyword>
<evidence type="ECO:0000256" key="12">
    <source>
        <dbReference type="PIRSR" id="PIRSR001400-3"/>
    </source>
</evidence>
<dbReference type="SMART" id="SM01193">
    <property type="entry name" value="Enolase_N"/>
    <property type="match status" value="1"/>
</dbReference>
<feature type="binding site" evidence="9">
    <location>
        <position position="356"/>
    </location>
    <ligand>
        <name>(2R)-2-phosphoglycerate</name>
        <dbReference type="ChEBI" id="CHEBI:58289"/>
    </ligand>
</feature>
<dbReference type="PRINTS" id="PR00148">
    <property type="entry name" value="ENOLASE"/>
</dbReference>
<dbReference type="Pfam" id="PF00113">
    <property type="entry name" value="Enolase_C"/>
    <property type="match status" value="1"/>
</dbReference>
<dbReference type="SUPFAM" id="SSF54826">
    <property type="entry name" value="Enolase N-terminal domain-like"/>
    <property type="match status" value="1"/>
</dbReference>
<dbReference type="SFLD" id="SFLDF00002">
    <property type="entry name" value="enolase"/>
    <property type="match status" value="1"/>
</dbReference>
<dbReference type="InterPro" id="IPR036849">
    <property type="entry name" value="Enolase-like_C_sf"/>
</dbReference>
<feature type="binding site" evidence="11">
    <location>
        <position position="160"/>
    </location>
    <ligand>
        <name>substrate</name>
    </ligand>
</feature>